<evidence type="ECO:0000259" key="1">
    <source>
        <dbReference type="Pfam" id="PF13577"/>
    </source>
</evidence>
<organism evidence="2">
    <name type="scientific">marine metagenome</name>
    <dbReference type="NCBI Taxonomy" id="408172"/>
    <lineage>
        <taxon>unclassified sequences</taxon>
        <taxon>metagenomes</taxon>
        <taxon>ecological metagenomes</taxon>
    </lineage>
</organism>
<feature type="non-terminal residue" evidence="2">
    <location>
        <position position="135"/>
    </location>
</feature>
<accession>A0A383CV57</accession>
<dbReference type="InterPro" id="IPR032710">
    <property type="entry name" value="NTF2-like_dom_sf"/>
</dbReference>
<feature type="domain" description="SnoaL-like" evidence="1">
    <location>
        <begin position="4"/>
        <end position="127"/>
    </location>
</feature>
<reference evidence="2" key="1">
    <citation type="submission" date="2018-05" db="EMBL/GenBank/DDBJ databases">
        <authorList>
            <person name="Lanie J.A."/>
            <person name="Ng W.-L."/>
            <person name="Kazmierczak K.M."/>
            <person name="Andrzejewski T.M."/>
            <person name="Davidsen T.M."/>
            <person name="Wayne K.J."/>
            <person name="Tettelin H."/>
            <person name="Glass J.I."/>
            <person name="Rusch D."/>
            <person name="Podicherti R."/>
            <person name="Tsui H.-C.T."/>
            <person name="Winkler M.E."/>
        </authorList>
    </citation>
    <scope>NUCLEOTIDE SEQUENCE</scope>
</reference>
<dbReference type="EMBL" id="UINC01212065">
    <property type="protein sequence ID" value="SVE36226.1"/>
    <property type="molecule type" value="Genomic_DNA"/>
</dbReference>
<dbReference type="SUPFAM" id="SSF54427">
    <property type="entry name" value="NTF2-like"/>
    <property type="match status" value="1"/>
</dbReference>
<gene>
    <name evidence="2" type="ORF">METZ01_LOCUS489080</name>
</gene>
<dbReference type="CDD" id="cd00531">
    <property type="entry name" value="NTF2_like"/>
    <property type="match status" value="1"/>
</dbReference>
<dbReference type="AlphaFoldDB" id="A0A383CV57"/>
<evidence type="ECO:0000313" key="2">
    <source>
        <dbReference type="EMBL" id="SVE36226.1"/>
    </source>
</evidence>
<name>A0A383CV57_9ZZZZ</name>
<sequence length="135" mass="15498">MDRQALEDRIAAEDLLTQYATAVDRRDWEQYRSIFTADAEIDYTSAGGIAGTVDEIVEFLSTSLEMFEMTQHLVSNIDLEVDGDSATMTAMFNNPMRLPGGDTWFTGGWYHHDLVRTPDGWRSRRLREESAWLDR</sequence>
<proteinExistence type="predicted"/>
<dbReference type="Gene3D" id="3.10.450.50">
    <property type="match status" value="1"/>
</dbReference>
<protein>
    <recommendedName>
        <fullName evidence="1">SnoaL-like domain-containing protein</fullName>
    </recommendedName>
</protein>
<dbReference type="Pfam" id="PF13577">
    <property type="entry name" value="SnoaL_4"/>
    <property type="match status" value="1"/>
</dbReference>
<dbReference type="InterPro" id="IPR037401">
    <property type="entry name" value="SnoaL-like"/>
</dbReference>